<dbReference type="PANTHER" id="PTHR48106">
    <property type="entry name" value="QUINONE OXIDOREDUCTASE PIG3-RELATED"/>
    <property type="match status" value="1"/>
</dbReference>
<reference evidence="4 5" key="1">
    <citation type="submission" date="2017-06" db="EMBL/GenBank/DDBJ databases">
        <authorList>
            <person name="Kim H.J."/>
            <person name="Triplett B.A."/>
        </authorList>
    </citation>
    <scope>NUCLEOTIDE SEQUENCE [LARGE SCALE GENOMIC DNA]</scope>
    <source>
        <strain evidence="4 5">13146</strain>
    </source>
</reference>
<dbReference type="InterPro" id="IPR036291">
    <property type="entry name" value="NAD(P)-bd_dom_sf"/>
</dbReference>
<dbReference type="Pfam" id="PF00107">
    <property type="entry name" value="ADH_zinc_N"/>
    <property type="match status" value="1"/>
</dbReference>
<sequence length="325" mass="33601">MRAAIHTTFGDPTQVLHGGDVPQPAPAAGEVRIRTVLAPIHNHDLWTVRGQYGYKPELPAVGGSEGTGVIDALGEGVDGLKVGQRVSAASVHGTWAESFIAPARMVIPMPDSIDDNTAAQLIAMPLSALMLLEFLQVKQGQWILQNAANGAVGKALAMLAKARGVHCINLVRRDAGVAEMAGLGIDHTISTAQSDWMAQVQAKVGKASIAAAVDSVGGRASSELMTLLGDGGTLVSLGSMTGEPMQLSSGDVIFKQATVKGFWGSKVSQAMAPEDKRRLVGELLQLAARGGLSLPVDGVFGLDAVAAAAKASLEPGRNGKVLLRP</sequence>
<dbReference type="InterPro" id="IPR020843">
    <property type="entry name" value="ER"/>
</dbReference>
<evidence type="ECO:0000256" key="2">
    <source>
        <dbReference type="ARBA" id="ARBA00023002"/>
    </source>
</evidence>
<evidence type="ECO:0000313" key="4">
    <source>
        <dbReference type="EMBL" id="OWQ52244.1"/>
    </source>
</evidence>
<proteinExistence type="predicted"/>
<keyword evidence="2" id="KW-0560">Oxidoreductase</keyword>
<gene>
    <name evidence="4" type="ORF">CEE60_13050</name>
</gene>
<dbReference type="SUPFAM" id="SSF50129">
    <property type="entry name" value="GroES-like"/>
    <property type="match status" value="1"/>
</dbReference>
<dbReference type="InterPro" id="IPR013154">
    <property type="entry name" value="ADH-like_N"/>
</dbReference>
<dbReference type="InterPro" id="IPR013149">
    <property type="entry name" value="ADH-like_C"/>
</dbReference>
<dbReference type="Gene3D" id="3.40.50.720">
    <property type="entry name" value="NAD(P)-binding Rossmann-like Domain"/>
    <property type="match status" value="1"/>
</dbReference>
<dbReference type="GO" id="GO:0070402">
    <property type="term" value="F:NADPH binding"/>
    <property type="evidence" value="ECO:0007669"/>
    <property type="project" value="TreeGrafter"/>
</dbReference>
<organism evidence="4 5">
    <name type="scientific">Stenotrophomonas maltophilia</name>
    <name type="common">Pseudomonas maltophilia</name>
    <name type="synonym">Xanthomonas maltophilia</name>
    <dbReference type="NCBI Taxonomy" id="40324"/>
    <lineage>
        <taxon>Bacteria</taxon>
        <taxon>Pseudomonadati</taxon>
        <taxon>Pseudomonadota</taxon>
        <taxon>Gammaproteobacteria</taxon>
        <taxon>Lysobacterales</taxon>
        <taxon>Lysobacteraceae</taxon>
        <taxon>Stenotrophomonas</taxon>
        <taxon>Stenotrophomonas maltophilia group</taxon>
    </lineage>
</organism>
<evidence type="ECO:0000256" key="1">
    <source>
        <dbReference type="ARBA" id="ARBA00022857"/>
    </source>
</evidence>
<dbReference type="GO" id="GO:0016651">
    <property type="term" value="F:oxidoreductase activity, acting on NAD(P)H"/>
    <property type="evidence" value="ECO:0007669"/>
    <property type="project" value="TreeGrafter"/>
</dbReference>
<dbReference type="SMART" id="SM00829">
    <property type="entry name" value="PKS_ER"/>
    <property type="match status" value="1"/>
</dbReference>
<accession>A0A246HLZ1</accession>
<dbReference type="Proteomes" id="UP000198157">
    <property type="component" value="Unassembled WGS sequence"/>
</dbReference>
<keyword evidence="1" id="KW-0521">NADP</keyword>
<dbReference type="OrthoDB" id="9788224at2"/>
<comment type="caution">
    <text evidence="4">The sequence shown here is derived from an EMBL/GenBank/DDBJ whole genome shotgun (WGS) entry which is preliminary data.</text>
</comment>
<dbReference type="Gene3D" id="3.90.180.10">
    <property type="entry name" value="Medium-chain alcohol dehydrogenases, catalytic domain"/>
    <property type="match status" value="1"/>
</dbReference>
<dbReference type="PANTHER" id="PTHR48106:SF2">
    <property type="entry name" value="ZN2+-BINDING DEHYDROGENASE"/>
    <property type="match status" value="1"/>
</dbReference>
<dbReference type="CDD" id="cd08292">
    <property type="entry name" value="ETR_like_2"/>
    <property type="match status" value="1"/>
</dbReference>
<dbReference type="Pfam" id="PF08240">
    <property type="entry name" value="ADH_N"/>
    <property type="match status" value="1"/>
</dbReference>
<dbReference type="InterPro" id="IPR011032">
    <property type="entry name" value="GroES-like_sf"/>
</dbReference>
<name>A0A246HLZ1_STEMA</name>
<protein>
    <submittedName>
        <fullName evidence="4">Alcohol dehydrogenase</fullName>
    </submittedName>
</protein>
<evidence type="ECO:0000259" key="3">
    <source>
        <dbReference type="SMART" id="SM00829"/>
    </source>
</evidence>
<dbReference type="AlphaFoldDB" id="A0A246HLZ1"/>
<dbReference type="EMBL" id="NIVS01000032">
    <property type="protein sequence ID" value="OWQ52244.1"/>
    <property type="molecule type" value="Genomic_DNA"/>
</dbReference>
<feature type="domain" description="Enoyl reductase (ER)" evidence="3">
    <location>
        <begin position="10"/>
        <end position="323"/>
    </location>
</feature>
<evidence type="ECO:0000313" key="5">
    <source>
        <dbReference type="Proteomes" id="UP000198157"/>
    </source>
</evidence>
<dbReference type="SUPFAM" id="SSF51735">
    <property type="entry name" value="NAD(P)-binding Rossmann-fold domains"/>
    <property type="match status" value="1"/>
</dbReference>